<dbReference type="GO" id="GO:0070573">
    <property type="term" value="F:metallodipeptidase activity"/>
    <property type="evidence" value="ECO:0007669"/>
    <property type="project" value="InterPro"/>
</dbReference>
<dbReference type="GO" id="GO:0006508">
    <property type="term" value="P:proteolysis"/>
    <property type="evidence" value="ECO:0007669"/>
    <property type="project" value="InterPro"/>
</dbReference>
<dbReference type="Pfam" id="PF01244">
    <property type="entry name" value="Peptidase_M19"/>
    <property type="match status" value="1"/>
</dbReference>
<name>A0A157T259_SACSO</name>
<dbReference type="EMBL" id="LT549890">
    <property type="protein sequence ID" value="SAI85494.1"/>
    <property type="molecule type" value="Genomic_DNA"/>
</dbReference>
<dbReference type="PROSITE" id="PS51365">
    <property type="entry name" value="RENAL_DIPEPTIDASE_2"/>
    <property type="match status" value="1"/>
</dbReference>
<reference evidence="2" key="1">
    <citation type="submission" date="2016-04" db="EMBL/GenBank/DDBJ databases">
        <authorList>
            <person name="Shah S.A."/>
            <person name="Garrett R.A."/>
        </authorList>
    </citation>
    <scope>NUCLEOTIDE SEQUENCE [LARGE SCALE GENOMIC DNA]</scope>
    <source>
        <strain evidence="2">ATCC 35091 / DSM 1616 / JCM 8930 / NBRC 15331 / P1</strain>
    </source>
</reference>
<dbReference type="SUPFAM" id="SSF51556">
    <property type="entry name" value="Metallo-dependent hydrolases"/>
    <property type="match status" value="1"/>
</dbReference>
<dbReference type="PANTHER" id="PTHR10443">
    <property type="entry name" value="MICROSOMAL DIPEPTIDASE"/>
    <property type="match status" value="1"/>
</dbReference>
<dbReference type="Gene3D" id="3.20.20.140">
    <property type="entry name" value="Metal-dependent hydrolases"/>
    <property type="match status" value="1"/>
</dbReference>
<protein>
    <submittedName>
        <fullName evidence="1">Peptidase</fullName>
    </submittedName>
</protein>
<accession>A0A157T259</accession>
<dbReference type="AlphaFoldDB" id="A0A157T259"/>
<gene>
    <name evidence="1" type="ORF">SSOP1_1940</name>
</gene>
<dbReference type="Proteomes" id="UP000076770">
    <property type="component" value="Chromosome i"/>
</dbReference>
<dbReference type="InterPro" id="IPR008257">
    <property type="entry name" value="Pept_M19"/>
</dbReference>
<proteinExistence type="predicted"/>
<evidence type="ECO:0000313" key="2">
    <source>
        <dbReference type="Proteomes" id="UP000076770"/>
    </source>
</evidence>
<dbReference type="PANTHER" id="PTHR10443:SF12">
    <property type="entry name" value="DIPEPTIDASE"/>
    <property type="match status" value="1"/>
</dbReference>
<dbReference type="InterPro" id="IPR032466">
    <property type="entry name" value="Metal_Hydrolase"/>
</dbReference>
<evidence type="ECO:0000313" key="1">
    <source>
        <dbReference type="EMBL" id="SAI85494.1"/>
    </source>
</evidence>
<sequence>MEVKMKLIDLHEDLAYSNQQGIDVIEGDRQSSIRMLKEFDSLVFASIFPHVDTLDERSEGLTALYGNPTRSTNFSIELFLDQVKFYYYLERKNLVKIVRSANDLEKEGVKLLLSLEGADVLRDYSDIYLLKELHVLNLGLTWNYDNKFASSCMSKKDYGLTSEGEELVRLANKLGIIIDLAHAGKRTVLDVTSTSKKPVIDSHTNFTRLKQHRRNLDDEEIEAIVKTKGVIGITAIVATLKEASISGIVESIKYLGESFGWDYVAIGTDFLGIGEAPKGFENILKVKELTKAIEGHEEEVLWKNAFRVIKENIS</sequence>
<organism evidence="1 2">
    <name type="scientific">Saccharolobus solfataricus</name>
    <name type="common">Sulfolobus solfataricus</name>
    <dbReference type="NCBI Taxonomy" id="2287"/>
    <lineage>
        <taxon>Archaea</taxon>
        <taxon>Thermoproteota</taxon>
        <taxon>Thermoprotei</taxon>
        <taxon>Sulfolobales</taxon>
        <taxon>Sulfolobaceae</taxon>
        <taxon>Saccharolobus</taxon>
    </lineage>
</organism>
<dbReference type="PATRIC" id="fig|2287.9.peg.2032"/>
<dbReference type="CDD" id="cd01301">
    <property type="entry name" value="rDP_like"/>
    <property type="match status" value="1"/>
</dbReference>